<gene>
    <name evidence="1" type="ORF">WN51_07263</name>
</gene>
<sequence>MPDMLLNNEGQVLFLRCVGQYGPHQVIVNTARIASASVVNSRVLKGADGPEIHQMVTCEAWKKLRYVARNSGNSPWRNCSHALEKERKE</sequence>
<evidence type="ECO:0000313" key="2">
    <source>
        <dbReference type="Proteomes" id="UP000053105"/>
    </source>
</evidence>
<accession>A0A0M8ZQ10</accession>
<reference evidence="1 2" key="1">
    <citation type="submission" date="2015-07" db="EMBL/GenBank/DDBJ databases">
        <title>The genome of Melipona quadrifasciata.</title>
        <authorList>
            <person name="Pan H."/>
            <person name="Kapheim K."/>
        </authorList>
    </citation>
    <scope>NUCLEOTIDE SEQUENCE [LARGE SCALE GENOMIC DNA]</scope>
    <source>
        <strain evidence="1">0111107301</strain>
        <tissue evidence="1">Whole body</tissue>
    </source>
</reference>
<protein>
    <submittedName>
        <fullName evidence="1">Uncharacterized protein</fullName>
    </submittedName>
</protein>
<name>A0A0M8ZQ10_9HYME</name>
<keyword evidence="2" id="KW-1185">Reference proteome</keyword>
<evidence type="ECO:0000313" key="1">
    <source>
        <dbReference type="EMBL" id="KOX68770.1"/>
    </source>
</evidence>
<proteinExistence type="predicted"/>
<dbReference type="EMBL" id="KQ435916">
    <property type="protein sequence ID" value="KOX68770.1"/>
    <property type="molecule type" value="Genomic_DNA"/>
</dbReference>
<dbReference type="Proteomes" id="UP000053105">
    <property type="component" value="Unassembled WGS sequence"/>
</dbReference>
<organism evidence="1 2">
    <name type="scientific">Melipona quadrifasciata</name>
    <dbReference type="NCBI Taxonomy" id="166423"/>
    <lineage>
        <taxon>Eukaryota</taxon>
        <taxon>Metazoa</taxon>
        <taxon>Ecdysozoa</taxon>
        <taxon>Arthropoda</taxon>
        <taxon>Hexapoda</taxon>
        <taxon>Insecta</taxon>
        <taxon>Pterygota</taxon>
        <taxon>Neoptera</taxon>
        <taxon>Endopterygota</taxon>
        <taxon>Hymenoptera</taxon>
        <taxon>Apocrita</taxon>
        <taxon>Aculeata</taxon>
        <taxon>Apoidea</taxon>
        <taxon>Anthophila</taxon>
        <taxon>Apidae</taxon>
        <taxon>Melipona</taxon>
    </lineage>
</organism>
<dbReference type="AlphaFoldDB" id="A0A0M8ZQ10"/>